<feature type="domain" description="SET" evidence="9">
    <location>
        <begin position="170"/>
        <end position="357"/>
    </location>
</feature>
<feature type="compositionally biased region" description="Basic and acidic residues" evidence="8">
    <location>
        <begin position="283"/>
        <end position="296"/>
    </location>
</feature>
<dbReference type="InterPro" id="IPR003616">
    <property type="entry name" value="Post-SET_dom"/>
</dbReference>
<dbReference type="PROSITE" id="PS50868">
    <property type="entry name" value="POST_SET"/>
    <property type="match status" value="1"/>
</dbReference>
<dbReference type="GO" id="GO:0010629">
    <property type="term" value="P:negative regulation of gene expression"/>
    <property type="evidence" value="ECO:0007669"/>
    <property type="project" value="TreeGrafter"/>
</dbReference>
<proteinExistence type="predicted"/>
<dbReference type="Pfam" id="PF00856">
    <property type="entry name" value="SET"/>
    <property type="match status" value="1"/>
</dbReference>
<dbReference type="InterPro" id="IPR001214">
    <property type="entry name" value="SET_dom"/>
</dbReference>
<evidence type="ECO:0000256" key="4">
    <source>
        <dbReference type="ARBA" id="ARBA00022603"/>
    </source>
</evidence>
<dbReference type="GO" id="GO:0032259">
    <property type="term" value="P:methylation"/>
    <property type="evidence" value="ECO:0007669"/>
    <property type="project" value="UniProtKB-KW"/>
</dbReference>
<dbReference type="Gene3D" id="2.170.270.10">
    <property type="entry name" value="SET domain"/>
    <property type="match status" value="1"/>
</dbReference>
<comment type="caution">
    <text evidence="11">The sequence shown here is derived from an EMBL/GenBank/DDBJ whole genome shotgun (WGS) entry which is preliminary data.</text>
</comment>
<evidence type="ECO:0000259" key="10">
    <source>
        <dbReference type="PROSITE" id="PS50868"/>
    </source>
</evidence>
<evidence type="ECO:0000256" key="8">
    <source>
        <dbReference type="SAM" id="MobiDB-lite"/>
    </source>
</evidence>
<evidence type="ECO:0000256" key="3">
    <source>
        <dbReference type="ARBA" id="ARBA00022454"/>
    </source>
</evidence>
<comment type="subcellular location">
    <subcellularLocation>
        <location evidence="2">Chromosome</location>
    </subcellularLocation>
    <subcellularLocation>
        <location evidence="1">Nucleus</location>
    </subcellularLocation>
</comment>
<dbReference type="PROSITE" id="PS50280">
    <property type="entry name" value="SET"/>
    <property type="match status" value="1"/>
</dbReference>
<dbReference type="Proteomes" id="UP001465755">
    <property type="component" value="Unassembled WGS sequence"/>
</dbReference>
<gene>
    <name evidence="11" type="ORF">WJX73_004165</name>
</gene>
<evidence type="ECO:0000256" key="5">
    <source>
        <dbReference type="ARBA" id="ARBA00022679"/>
    </source>
</evidence>
<dbReference type="PANTHER" id="PTHR46024:SF1">
    <property type="entry name" value="HISTONE-LYSINE N-METHYLTRANSFERASE EGGLESS"/>
    <property type="match status" value="1"/>
</dbReference>
<dbReference type="SUPFAM" id="SSF82199">
    <property type="entry name" value="SET domain"/>
    <property type="match status" value="1"/>
</dbReference>
<dbReference type="GO" id="GO:0046974">
    <property type="term" value="F:histone H3K9 methyltransferase activity"/>
    <property type="evidence" value="ECO:0007669"/>
    <property type="project" value="TreeGrafter"/>
</dbReference>
<evidence type="ECO:0000256" key="6">
    <source>
        <dbReference type="ARBA" id="ARBA00022691"/>
    </source>
</evidence>
<dbReference type="InterPro" id="IPR046341">
    <property type="entry name" value="SET_dom_sf"/>
</dbReference>
<dbReference type="SMART" id="SM00317">
    <property type="entry name" value="SET"/>
    <property type="match status" value="1"/>
</dbReference>
<evidence type="ECO:0000256" key="7">
    <source>
        <dbReference type="ARBA" id="ARBA00023242"/>
    </source>
</evidence>
<protein>
    <submittedName>
        <fullName evidence="11">Uncharacterized protein</fullName>
    </submittedName>
</protein>
<dbReference type="GO" id="GO:0070828">
    <property type="term" value="P:heterochromatin organization"/>
    <property type="evidence" value="ECO:0007669"/>
    <property type="project" value="TreeGrafter"/>
</dbReference>
<dbReference type="InterPro" id="IPR051516">
    <property type="entry name" value="SETDB_methyltransferase"/>
</dbReference>
<evidence type="ECO:0000313" key="11">
    <source>
        <dbReference type="EMBL" id="KAK9805741.1"/>
    </source>
</evidence>
<reference evidence="11 12" key="1">
    <citation type="journal article" date="2024" name="Nat. Commun.">
        <title>Phylogenomics reveals the evolutionary origins of lichenization in chlorophyte algae.</title>
        <authorList>
            <person name="Puginier C."/>
            <person name="Libourel C."/>
            <person name="Otte J."/>
            <person name="Skaloud P."/>
            <person name="Haon M."/>
            <person name="Grisel S."/>
            <person name="Petersen M."/>
            <person name="Berrin J.G."/>
            <person name="Delaux P.M."/>
            <person name="Dal Grande F."/>
            <person name="Keller J."/>
        </authorList>
    </citation>
    <scope>NUCLEOTIDE SEQUENCE [LARGE SCALE GENOMIC DNA]</scope>
    <source>
        <strain evidence="11 12">SAG 2036</strain>
    </source>
</reference>
<name>A0AAW1PBE5_9CHLO</name>
<keyword evidence="6" id="KW-0949">S-adenosyl-L-methionine</keyword>
<keyword evidence="5" id="KW-0808">Transferase</keyword>
<keyword evidence="3" id="KW-0158">Chromosome</keyword>
<dbReference type="GO" id="GO:0008270">
    <property type="term" value="F:zinc ion binding"/>
    <property type="evidence" value="ECO:0007669"/>
    <property type="project" value="InterPro"/>
</dbReference>
<dbReference type="GO" id="GO:0005694">
    <property type="term" value="C:chromosome"/>
    <property type="evidence" value="ECO:0007669"/>
    <property type="project" value="UniProtKB-SubCell"/>
</dbReference>
<evidence type="ECO:0000313" key="12">
    <source>
        <dbReference type="Proteomes" id="UP001465755"/>
    </source>
</evidence>
<dbReference type="EMBL" id="JALJOQ010000042">
    <property type="protein sequence ID" value="KAK9805741.1"/>
    <property type="molecule type" value="Genomic_DNA"/>
</dbReference>
<keyword evidence="12" id="KW-1185">Reference proteome</keyword>
<keyword evidence="4" id="KW-0489">Methyltransferase</keyword>
<accession>A0AAW1PBE5</accession>
<evidence type="ECO:0000259" key="9">
    <source>
        <dbReference type="PROSITE" id="PS50280"/>
    </source>
</evidence>
<dbReference type="InterPro" id="IPR007728">
    <property type="entry name" value="Pre-SET_dom"/>
</dbReference>
<feature type="region of interest" description="Disordered" evidence="8">
    <location>
        <begin position="276"/>
        <end position="296"/>
    </location>
</feature>
<sequence>MAAAKGGDAARPRRKFKRRVQAPDRECIQEAHAQKRAREVSAHPSAGLQNKSLLETTGLIQRQDISQGQETVRIPVYNTFNNETISANFVHLRDSIMKSDGARQLAEAGQAAMVDSGISFCGRAHHGGDGPYNSERQLLSTMCEGIFECGAECVSRHCASTRVVSQGLTLPLQVFHTGGDRGFGVRCAQGLAPGSFVVSYAGEGITDSEAEKLTGADSYLYDLSHFLEVRRSSSSDAEDPSDVDLSRTPPIPATSLEVYTRHHSFFVENGVRKQAEVGSPGKEATDAHESVDSSRESHIVLDARRAGNVARFVNHCCEPNCEMQCVLVEGDSGLWYHVALFAVKHIAPMEELTYNYGYLVGSSTAELHCNCGAKRCKGRLL</sequence>
<dbReference type="GO" id="GO:0005634">
    <property type="term" value="C:nucleus"/>
    <property type="evidence" value="ECO:0007669"/>
    <property type="project" value="UniProtKB-SubCell"/>
</dbReference>
<evidence type="ECO:0000256" key="1">
    <source>
        <dbReference type="ARBA" id="ARBA00004123"/>
    </source>
</evidence>
<dbReference type="SMART" id="SM00468">
    <property type="entry name" value="PreSET"/>
    <property type="match status" value="1"/>
</dbReference>
<evidence type="ECO:0000256" key="2">
    <source>
        <dbReference type="ARBA" id="ARBA00004286"/>
    </source>
</evidence>
<keyword evidence="7" id="KW-0539">Nucleus</keyword>
<organism evidence="11 12">
    <name type="scientific">Symbiochloris irregularis</name>
    <dbReference type="NCBI Taxonomy" id="706552"/>
    <lineage>
        <taxon>Eukaryota</taxon>
        <taxon>Viridiplantae</taxon>
        <taxon>Chlorophyta</taxon>
        <taxon>core chlorophytes</taxon>
        <taxon>Trebouxiophyceae</taxon>
        <taxon>Trebouxiales</taxon>
        <taxon>Trebouxiaceae</taxon>
        <taxon>Symbiochloris</taxon>
    </lineage>
</organism>
<dbReference type="AlphaFoldDB" id="A0AAW1PBE5"/>
<feature type="domain" description="Post-SET" evidence="10">
    <location>
        <begin position="365"/>
        <end position="381"/>
    </location>
</feature>
<dbReference type="PANTHER" id="PTHR46024">
    <property type="entry name" value="HISTONE-LYSINE N-METHYLTRANSFERASE EGGLESS"/>
    <property type="match status" value="1"/>
</dbReference>
<feature type="region of interest" description="Disordered" evidence="8">
    <location>
        <begin position="1"/>
        <end position="24"/>
    </location>
</feature>